<feature type="transmembrane region" description="Helical" evidence="5">
    <location>
        <begin position="404"/>
        <end position="434"/>
    </location>
</feature>
<keyword evidence="2 5" id="KW-0812">Transmembrane</keyword>
<feature type="transmembrane region" description="Helical" evidence="5">
    <location>
        <begin position="106"/>
        <end position="123"/>
    </location>
</feature>
<comment type="subcellular location">
    <subcellularLocation>
        <location evidence="1">Membrane</location>
        <topology evidence="1">Multi-pass membrane protein</topology>
    </subcellularLocation>
</comment>
<evidence type="ECO:0000256" key="4">
    <source>
        <dbReference type="ARBA" id="ARBA00023136"/>
    </source>
</evidence>
<dbReference type="EMBL" id="JBHSKI010000004">
    <property type="protein sequence ID" value="MFC5171086.1"/>
    <property type="molecule type" value="Genomic_DNA"/>
</dbReference>
<evidence type="ECO:0000313" key="8">
    <source>
        <dbReference type="Proteomes" id="UP001596208"/>
    </source>
</evidence>
<feature type="transmembrane region" description="Helical" evidence="5">
    <location>
        <begin position="79"/>
        <end position="100"/>
    </location>
</feature>
<evidence type="ECO:0000256" key="3">
    <source>
        <dbReference type="ARBA" id="ARBA00022989"/>
    </source>
</evidence>
<name>A0ABW0B1T2_9ACTN</name>
<feature type="transmembrane region" description="Helical" evidence="5">
    <location>
        <begin position="130"/>
        <end position="149"/>
    </location>
</feature>
<dbReference type="RefSeq" id="WP_208604831.1">
    <property type="nucleotide sequence ID" value="NZ_JBHSKI010000004.1"/>
</dbReference>
<evidence type="ECO:0000256" key="2">
    <source>
        <dbReference type="ARBA" id="ARBA00022692"/>
    </source>
</evidence>
<feature type="domain" description="Integral membrane bound transporter" evidence="6">
    <location>
        <begin position="363"/>
        <end position="482"/>
    </location>
</feature>
<dbReference type="Proteomes" id="UP001596208">
    <property type="component" value="Unassembled WGS sequence"/>
</dbReference>
<evidence type="ECO:0000256" key="1">
    <source>
        <dbReference type="ARBA" id="ARBA00004141"/>
    </source>
</evidence>
<dbReference type="InterPro" id="IPR049453">
    <property type="entry name" value="Memb_transporter_dom"/>
</dbReference>
<keyword evidence="4 5" id="KW-0472">Membrane</keyword>
<accession>A0ABW0B1T2</accession>
<keyword evidence="8" id="KW-1185">Reference proteome</keyword>
<feature type="transmembrane region" description="Helical" evidence="5">
    <location>
        <begin position="441"/>
        <end position="460"/>
    </location>
</feature>
<dbReference type="Pfam" id="PF13515">
    <property type="entry name" value="FUSC_2"/>
    <property type="match status" value="1"/>
</dbReference>
<comment type="caution">
    <text evidence="7">The sequence shown here is derived from an EMBL/GenBank/DDBJ whole genome shotgun (WGS) entry which is preliminary data.</text>
</comment>
<gene>
    <name evidence="7" type="ORF">ACFPRK_10845</name>
</gene>
<organism evidence="7 8">
    <name type="scientific">Streptomyces mutomycini</name>
    <dbReference type="NCBI Taxonomy" id="284036"/>
    <lineage>
        <taxon>Bacteria</taxon>
        <taxon>Bacillati</taxon>
        <taxon>Actinomycetota</taxon>
        <taxon>Actinomycetes</taxon>
        <taxon>Kitasatosporales</taxon>
        <taxon>Streptomycetaceae</taxon>
        <taxon>Streptomyces</taxon>
    </lineage>
</organism>
<evidence type="ECO:0000313" key="7">
    <source>
        <dbReference type="EMBL" id="MFC5171086.1"/>
    </source>
</evidence>
<feature type="transmembrane region" description="Helical" evidence="5">
    <location>
        <begin position="155"/>
        <end position="174"/>
    </location>
</feature>
<reference evidence="8" key="1">
    <citation type="journal article" date="2019" name="Int. J. Syst. Evol. Microbiol.">
        <title>The Global Catalogue of Microorganisms (GCM) 10K type strain sequencing project: providing services to taxonomists for standard genome sequencing and annotation.</title>
        <authorList>
            <consortium name="The Broad Institute Genomics Platform"/>
            <consortium name="The Broad Institute Genome Sequencing Center for Infectious Disease"/>
            <person name="Wu L."/>
            <person name="Ma J."/>
        </authorList>
    </citation>
    <scope>NUCLEOTIDE SEQUENCE [LARGE SCALE GENOMIC DNA]</scope>
    <source>
        <strain evidence="8">CGMCC 4.1721</strain>
    </source>
</reference>
<protein>
    <submittedName>
        <fullName evidence="7">FUSC family protein</fullName>
    </submittedName>
</protein>
<proteinExistence type="predicted"/>
<evidence type="ECO:0000259" key="6">
    <source>
        <dbReference type="Pfam" id="PF13515"/>
    </source>
</evidence>
<keyword evidence="3 5" id="KW-1133">Transmembrane helix</keyword>
<sequence length="610" mass="62292">MPTPPLLATRLPPWLAHVLRAQRGPVPWNAVLRGALAASPLLVSVLAERPAAGVPAALGAMLAGINDRPGSRRASVARLGLPALAGSAGLLTGTMIAATVGSGRSLVVLPLVLGLLGLVAGALSSTGPVASACGTQVLVAAVIGAGMPSPEPGPLRALLFLAGAGWLLLLRLVLPSPGRLGGGPYRLDGEREAVAAVYDAVARLLQASGGPQARAGRAALSAALDRAQDSLAGPRLRRYASSSAERRLHAQYAAAFPLAEAATALAWAGNPLPARITEGPRRLAASVRSGGTCGPLPAPARTDAGLRALDDALLRAAAVFDRPTGASPGRRGERSYSSVLGRARSAAGREYGLRVGVCCATSTLVAQWLHHDHWYWLPATTVFLVKPDLGPLASRVLCRAVGTVVGAAVFGLVVMLPAAPFTLVTTVALCGAFLPVATRHFAVQTAVVTVLVLSLVLLGGEPPASWGRVVESLLACATVLLVGHLPLPGRRGHSVRAALDAAVGAAHRYVGHVLHAQEDHTGRGALRRDAYRSLAAARTAIDLSAAELPAVARQSAGSEGVAGAVERLIDTTTACAVQLDHPAAEPPPVHAGMLAAHLLELDRARAVPAR</sequence>
<evidence type="ECO:0000256" key="5">
    <source>
        <dbReference type="SAM" id="Phobius"/>
    </source>
</evidence>